<dbReference type="InterPro" id="IPR011990">
    <property type="entry name" value="TPR-like_helical_dom_sf"/>
</dbReference>
<organism evidence="3 4">
    <name type="scientific">Naegleria lovaniensis</name>
    <name type="common">Amoeba</name>
    <dbReference type="NCBI Taxonomy" id="51637"/>
    <lineage>
        <taxon>Eukaryota</taxon>
        <taxon>Discoba</taxon>
        <taxon>Heterolobosea</taxon>
        <taxon>Tetramitia</taxon>
        <taxon>Eutetramitia</taxon>
        <taxon>Vahlkampfiidae</taxon>
        <taxon>Naegleria</taxon>
    </lineage>
</organism>
<dbReference type="PANTHER" id="PTHR47447:SF17">
    <property type="entry name" value="OS12G0638900 PROTEIN"/>
    <property type="match status" value="1"/>
</dbReference>
<name>A0AA88GW98_NAELO</name>
<feature type="repeat" description="PPR" evidence="2">
    <location>
        <begin position="221"/>
        <end position="255"/>
    </location>
</feature>
<evidence type="ECO:0000313" key="3">
    <source>
        <dbReference type="EMBL" id="KAG2389596.1"/>
    </source>
</evidence>
<dbReference type="PANTHER" id="PTHR47447">
    <property type="entry name" value="OS03G0856100 PROTEIN"/>
    <property type="match status" value="1"/>
</dbReference>
<dbReference type="EMBL" id="PYSW02000007">
    <property type="protein sequence ID" value="KAG2389596.1"/>
    <property type="molecule type" value="Genomic_DNA"/>
</dbReference>
<dbReference type="RefSeq" id="XP_044553588.1">
    <property type="nucleotide sequence ID" value="XM_044690112.1"/>
</dbReference>
<keyword evidence="4" id="KW-1185">Reference proteome</keyword>
<proteinExistence type="predicted"/>
<dbReference type="Gene3D" id="1.25.40.10">
    <property type="entry name" value="Tetratricopeptide repeat domain"/>
    <property type="match status" value="5"/>
</dbReference>
<evidence type="ECO:0000256" key="1">
    <source>
        <dbReference type="ARBA" id="ARBA00022737"/>
    </source>
</evidence>
<dbReference type="Pfam" id="PF13041">
    <property type="entry name" value="PPR_2"/>
    <property type="match status" value="4"/>
</dbReference>
<sequence length="783" mass="89569">MFCRRRLCSITHQHFSDCTTLGVLTAECFGNGRNQWVKQLCKRSSLNTISERNYSSKSPEIKTLDQFFEKPKAFDAVFFINKKDLNFDQSLKVYDAIKPQEKTINLICAMIFNCQRNKQQKMMKELLKVLLEKLESCKTAEEINKQGVRDHTWNGVLTALCIDSEFERHAIEWFFFMLNHKVAKLYDTTFGLFMNILSRKGNIEKCKEVMEWMKKEKIPLNVFIYSMMMKAMIKANRLSEAISLLDDMEGQGINPDGAIFSTLVSACADCFEEEYGKKIHEIINSRGLVHDLNVNNSLIKFYAACKDVETAQSLFEQMRANKEPMDTITWNSMIKALVLSDRLAEAAKLLQEMEKCGIPPNSVTFTTLLSGCASARSFEIGKHLHWLIESKGFTNFTNVNNALLSFYIKCNHPEAAERIFTDLILRDGKSIDIISWNYYITALTLLKKWSQAIASLTEMEQQGVEPNITTFSTLLNACANHKRMEDGNYIYSMIQAKQHLKNSPVILNSEIRFFEACGDYEKVITLFETMNPREIYSVTWHCIIRSMIASHKLSAALYIIESWKKTGLKLDHTMLITTINACTATKSLEYGKRVHKLATAKGITNCLPLNNALIRFYVKINDLDSALSLLNYMVKLHSKTKPSLDVESYNYIFEGYAQMGWINKILPIFKEMVASGTTPNDLTFTSIIRACTVGATDGKTEKALSIYHDMERFFGVQPTREHATLILELLIKMKRHEEAEKVLLNGPLVSDQASWLMLLNSCQKHHETERAAKIQNYLVECHA</sequence>
<dbReference type="GeneID" id="68106609"/>
<gene>
    <name evidence="3" type="ORF">C9374_014156</name>
</gene>
<feature type="repeat" description="PPR" evidence="2">
    <location>
        <begin position="432"/>
        <end position="466"/>
    </location>
</feature>
<dbReference type="InterPro" id="IPR002885">
    <property type="entry name" value="PPR_rpt"/>
</dbReference>
<feature type="repeat" description="PPR" evidence="2">
    <location>
        <begin position="645"/>
        <end position="679"/>
    </location>
</feature>
<feature type="repeat" description="PPR" evidence="2">
    <location>
        <begin position="326"/>
        <end position="360"/>
    </location>
</feature>
<reference evidence="3 4" key="1">
    <citation type="journal article" date="2018" name="BMC Genomics">
        <title>The genome of Naegleria lovaniensis, the basis for a comparative approach to unravel pathogenicity factors of the human pathogenic amoeba N. fowleri.</title>
        <authorList>
            <person name="Liechti N."/>
            <person name="Schurch N."/>
            <person name="Bruggmann R."/>
            <person name="Wittwer M."/>
        </authorList>
    </citation>
    <scope>NUCLEOTIDE SEQUENCE [LARGE SCALE GENOMIC DNA]</scope>
    <source>
        <strain evidence="3 4">ATCC 30569</strain>
    </source>
</reference>
<accession>A0AA88GW98</accession>
<dbReference type="NCBIfam" id="TIGR00756">
    <property type="entry name" value="PPR"/>
    <property type="match status" value="3"/>
</dbReference>
<comment type="caution">
    <text evidence="3">The sequence shown here is derived from an EMBL/GenBank/DDBJ whole genome shotgun (WGS) entry which is preliminary data.</text>
</comment>
<dbReference type="Proteomes" id="UP000816034">
    <property type="component" value="Unassembled WGS sequence"/>
</dbReference>
<protein>
    <submittedName>
        <fullName evidence="3">Uncharacterized protein</fullName>
    </submittedName>
</protein>
<dbReference type="AlphaFoldDB" id="A0AA88GW98"/>
<keyword evidence="1" id="KW-0677">Repeat</keyword>
<evidence type="ECO:0000256" key="2">
    <source>
        <dbReference type="PROSITE-ProRule" id="PRU00708"/>
    </source>
</evidence>
<evidence type="ECO:0000313" key="4">
    <source>
        <dbReference type="Proteomes" id="UP000816034"/>
    </source>
</evidence>
<dbReference type="PROSITE" id="PS51375">
    <property type="entry name" value="PPR"/>
    <property type="match status" value="4"/>
</dbReference>
<dbReference type="Pfam" id="PF01535">
    <property type="entry name" value="PPR"/>
    <property type="match status" value="2"/>
</dbReference>